<name>A0A8T1TQC2_9STRA</name>
<dbReference type="EMBL" id="JAENGZ010002217">
    <property type="protein sequence ID" value="KAG6944475.1"/>
    <property type="molecule type" value="Genomic_DNA"/>
</dbReference>
<proteinExistence type="predicted"/>
<sequence>MDGVKPDIELDEYYESLLWQQRRTKTVKSCSLADWSNLSSNRKNWRNNQTANGYNKNSLDDVSRSMKAGDFWSYIGRPRTRASPCSRVWLDMKMQWNAR</sequence>
<organism evidence="1 2">
    <name type="scientific">Phytophthora cactorum</name>
    <dbReference type="NCBI Taxonomy" id="29920"/>
    <lineage>
        <taxon>Eukaryota</taxon>
        <taxon>Sar</taxon>
        <taxon>Stramenopiles</taxon>
        <taxon>Oomycota</taxon>
        <taxon>Peronosporomycetes</taxon>
        <taxon>Peronosporales</taxon>
        <taxon>Peronosporaceae</taxon>
        <taxon>Phytophthora</taxon>
    </lineage>
</organism>
<protein>
    <submittedName>
        <fullName evidence="1">Uncharacterized protein</fullName>
    </submittedName>
</protein>
<evidence type="ECO:0000313" key="2">
    <source>
        <dbReference type="Proteomes" id="UP000688947"/>
    </source>
</evidence>
<reference evidence="1" key="1">
    <citation type="submission" date="2021-01" db="EMBL/GenBank/DDBJ databases">
        <title>Phytophthora aleatoria, a newly-described species from Pinus radiata is distinct from Phytophthora cactorum isolates based on comparative genomics.</title>
        <authorList>
            <person name="Mcdougal R."/>
            <person name="Panda P."/>
            <person name="Williams N."/>
            <person name="Studholme D.J."/>
        </authorList>
    </citation>
    <scope>NUCLEOTIDE SEQUENCE</scope>
    <source>
        <strain evidence="1">NZFS 3830</strain>
    </source>
</reference>
<dbReference type="AlphaFoldDB" id="A0A8T1TQC2"/>
<dbReference type="Proteomes" id="UP000688947">
    <property type="component" value="Unassembled WGS sequence"/>
</dbReference>
<gene>
    <name evidence="1" type="ORF">JG687_00017850</name>
</gene>
<comment type="caution">
    <text evidence="1">The sequence shown here is derived from an EMBL/GenBank/DDBJ whole genome shotgun (WGS) entry which is preliminary data.</text>
</comment>
<accession>A0A8T1TQC2</accession>
<evidence type="ECO:0000313" key="1">
    <source>
        <dbReference type="EMBL" id="KAG6944475.1"/>
    </source>
</evidence>